<feature type="signal peptide" evidence="2">
    <location>
        <begin position="1"/>
        <end position="27"/>
    </location>
</feature>
<sequence length="207" mass="21534">MSAPILRRGAAVVVASAIAGTAGVALAGPAAAAPAPKGHRVIVVVERGHEFCRFGHRTVVIIVKKDHGRVIVIRKIVRCDVRRHNDFFFRHHFVKHVEFRRAHRFNVDNNRVHVILPKTPMRVTITAPRVTTPTTSPQVSVRTGPTRVSVHTVPAQPNAVGPSHVSISGGSAGVGAGNTSSAGTGGINVGSGASDVSVGSGGISARG</sequence>
<reference evidence="3" key="1">
    <citation type="submission" date="2022-10" db="EMBL/GenBank/DDBJ databases">
        <title>The complete genomes of actinobacterial strains from the NBC collection.</title>
        <authorList>
            <person name="Joergensen T.S."/>
            <person name="Alvarez Arevalo M."/>
            <person name="Sterndorff E.B."/>
            <person name="Faurdal D."/>
            <person name="Vuksanovic O."/>
            <person name="Mourched A.-S."/>
            <person name="Charusanti P."/>
            <person name="Shaw S."/>
            <person name="Blin K."/>
            <person name="Weber T."/>
        </authorList>
    </citation>
    <scope>NUCLEOTIDE SEQUENCE</scope>
    <source>
        <strain evidence="3">NBC_00119</strain>
    </source>
</reference>
<feature type="chain" id="PRO_5043748592" evidence="2">
    <location>
        <begin position="28"/>
        <end position="207"/>
    </location>
</feature>
<keyword evidence="2" id="KW-0732">Signal</keyword>
<dbReference type="EMBL" id="CP108195">
    <property type="protein sequence ID" value="WTS18018.1"/>
    <property type="molecule type" value="Genomic_DNA"/>
</dbReference>
<gene>
    <name evidence="3" type="ORF">OHU69_47665</name>
</gene>
<name>A0AAU1ULA3_9ACTN</name>
<dbReference type="AlphaFoldDB" id="A0AAU1ULA3"/>
<feature type="region of interest" description="Disordered" evidence="1">
    <location>
        <begin position="185"/>
        <end position="207"/>
    </location>
</feature>
<organism evidence="3">
    <name type="scientific">Streptomyces sp. NBC_00119</name>
    <dbReference type="NCBI Taxonomy" id="2975659"/>
    <lineage>
        <taxon>Bacteria</taxon>
        <taxon>Bacillati</taxon>
        <taxon>Actinomycetota</taxon>
        <taxon>Actinomycetes</taxon>
        <taxon>Kitasatosporales</taxon>
        <taxon>Streptomycetaceae</taxon>
        <taxon>Streptomyces</taxon>
    </lineage>
</organism>
<proteinExistence type="predicted"/>
<protein>
    <submittedName>
        <fullName evidence="3">Uncharacterized protein</fullName>
    </submittedName>
</protein>
<accession>A0AAU1ULA3</accession>
<evidence type="ECO:0000313" key="3">
    <source>
        <dbReference type="EMBL" id="WTS18018.1"/>
    </source>
</evidence>
<evidence type="ECO:0000256" key="1">
    <source>
        <dbReference type="SAM" id="MobiDB-lite"/>
    </source>
</evidence>
<evidence type="ECO:0000256" key="2">
    <source>
        <dbReference type="SAM" id="SignalP"/>
    </source>
</evidence>